<dbReference type="Proteomes" id="UP001295469">
    <property type="component" value="Chromosome C01"/>
</dbReference>
<dbReference type="GO" id="GO:0003676">
    <property type="term" value="F:nucleic acid binding"/>
    <property type="evidence" value="ECO:0007669"/>
    <property type="project" value="InterPro"/>
</dbReference>
<dbReference type="PANTHER" id="PTHR13068">
    <property type="entry name" value="CGI-12 PROTEIN-RELATED"/>
    <property type="match status" value="1"/>
</dbReference>
<dbReference type="AlphaFoldDB" id="A0A816RJK5"/>
<gene>
    <name evidence="4" type="ORF">DARMORV10_C01P39180.1</name>
</gene>
<organism evidence="4">
    <name type="scientific">Brassica napus</name>
    <name type="common">Rape</name>
    <dbReference type="NCBI Taxonomy" id="3708"/>
    <lineage>
        <taxon>Eukaryota</taxon>
        <taxon>Viridiplantae</taxon>
        <taxon>Streptophyta</taxon>
        <taxon>Embryophyta</taxon>
        <taxon>Tracheophyta</taxon>
        <taxon>Spermatophyta</taxon>
        <taxon>Magnoliopsida</taxon>
        <taxon>eudicotyledons</taxon>
        <taxon>Gunneridae</taxon>
        <taxon>Pentapetalae</taxon>
        <taxon>rosids</taxon>
        <taxon>malvids</taxon>
        <taxon>Brassicales</taxon>
        <taxon>Brassicaceae</taxon>
        <taxon>Brassiceae</taxon>
        <taxon>Brassica</taxon>
    </lineage>
</organism>
<keyword evidence="3" id="KW-0809">Transit peptide</keyword>
<dbReference type="Pfam" id="PF02536">
    <property type="entry name" value="mTERF"/>
    <property type="match status" value="1"/>
</dbReference>
<evidence type="ECO:0000256" key="2">
    <source>
        <dbReference type="ARBA" id="ARBA00022472"/>
    </source>
</evidence>
<sequence length="105" mass="12454">MMMVKCFPQCITYSTMVVKEKVKFVVKQMNWPVKAVSLFPRVVGYSMDKRIVPWCNVIKALMSKEWIANCSETEHDRFKKCHKQRNDRAQVKNNLFCFLLKIMDS</sequence>
<reference evidence="4" key="1">
    <citation type="submission" date="2021-01" db="EMBL/GenBank/DDBJ databases">
        <authorList>
            <consortium name="Genoscope - CEA"/>
            <person name="William W."/>
        </authorList>
    </citation>
    <scope>NUCLEOTIDE SEQUENCE</scope>
</reference>
<proteinExistence type="inferred from homology"/>
<dbReference type="Gene3D" id="1.25.70.10">
    <property type="entry name" value="Transcription termination factor 3, mitochondrial"/>
    <property type="match status" value="1"/>
</dbReference>
<comment type="similarity">
    <text evidence="1">Belongs to the mTERF family.</text>
</comment>
<name>A0A816RJK5_BRANA</name>
<dbReference type="EMBL" id="HG994365">
    <property type="protein sequence ID" value="CAF2076249.1"/>
    <property type="molecule type" value="Genomic_DNA"/>
</dbReference>
<dbReference type="InterPro" id="IPR003690">
    <property type="entry name" value="MTERF"/>
</dbReference>
<keyword evidence="2" id="KW-0805">Transcription regulation</keyword>
<dbReference type="PANTHER" id="PTHR13068:SF155">
    <property type="entry name" value="MITOCHONDRIAL TRANSCRIPTION TERMINATION FACTOR FAMILY PROTEIN"/>
    <property type="match status" value="1"/>
</dbReference>
<protein>
    <submittedName>
        <fullName evidence="4">(rape) hypothetical protein</fullName>
    </submittedName>
</protein>
<dbReference type="GO" id="GO:0005737">
    <property type="term" value="C:cytoplasm"/>
    <property type="evidence" value="ECO:0007669"/>
    <property type="project" value="UniProtKB-ARBA"/>
</dbReference>
<dbReference type="InterPro" id="IPR038538">
    <property type="entry name" value="MTERF_sf"/>
</dbReference>
<evidence type="ECO:0000256" key="1">
    <source>
        <dbReference type="ARBA" id="ARBA00007692"/>
    </source>
</evidence>
<evidence type="ECO:0000313" key="4">
    <source>
        <dbReference type="EMBL" id="CAF2076249.1"/>
    </source>
</evidence>
<evidence type="ECO:0000256" key="3">
    <source>
        <dbReference type="ARBA" id="ARBA00022946"/>
    </source>
</evidence>
<keyword evidence="2" id="KW-0804">Transcription</keyword>
<dbReference type="SMART" id="SM00733">
    <property type="entry name" value="Mterf"/>
    <property type="match status" value="2"/>
</dbReference>
<dbReference type="GO" id="GO:0006353">
    <property type="term" value="P:DNA-templated transcription termination"/>
    <property type="evidence" value="ECO:0007669"/>
    <property type="project" value="UniProtKB-KW"/>
</dbReference>
<keyword evidence="2" id="KW-0806">Transcription termination</keyword>
<accession>A0A816RJK5</accession>